<evidence type="ECO:0000256" key="11">
    <source>
        <dbReference type="RuleBase" id="RU000679"/>
    </source>
</evidence>
<keyword evidence="7 11" id="KW-0406">Ion transport</keyword>
<keyword evidence="2 11" id="KW-0813">Transport</keyword>
<dbReference type="Gene3D" id="2.60.470.10">
    <property type="entry name" value="Acid-sensing ion channels like domains"/>
    <property type="match status" value="1"/>
</dbReference>
<comment type="subcellular location">
    <subcellularLocation>
        <location evidence="1">Membrane</location>
        <topology evidence="1">Multi-pass membrane protein</topology>
    </subcellularLocation>
</comment>
<feature type="compositionally biased region" description="Basic and acidic residues" evidence="12">
    <location>
        <begin position="343"/>
        <end position="359"/>
    </location>
</feature>
<evidence type="ECO:0000256" key="9">
    <source>
        <dbReference type="ARBA" id="ARBA00023201"/>
    </source>
</evidence>
<keyword evidence="10 11" id="KW-0407">Ion channel</keyword>
<accession>A0A9X0D598</accession>
<dbReference type="Proteomes" id="UP001163046">
    <property type="component" value="Unassembled WGS sequence"/>
</dbReference>
<evidence type="ECO:0000313" key="13">
    <source>
        <dbReference type="EMBL" id="KAJ7385334.1"/>
    </source>
</evidence>
<dbReference type="GO" id="GO:0005886">
    <property type="term" value="C:plasma membrane"/>
    <property type="evidence" value="ECO:0007669"/>
    <property type="project" value="TreeGrafter"/>
</dbReference>
<evidence type="ECO:0000256" key="3">
    <source>
        <dbReference type="ARBA" id="ARBA00022461"/>
    </source>
</evidence>
<keyword evidence="4 11" id="KW-0812">Transmembrane</keyword>
<gene>
    <name evidence="13" type="ORF">OS493_016411</name>
</gene>
<dbReference type="OrthoDB" id="6021021at2759"/>
<dbReference type="InterPro" id="IPR001873">
    <property type="entry name" value="ENaC"/>
</dbReference>
<dbReference type="Pfam" id="PF00858">
    <property type="entry name" value="ASC"/>
    <property type="match status" value="1"/>
</dbReference>
<dbReference type="PRINTS" id="PR01078">
    <property type="entry name" value="AMINACHANNEL"/>
</dbReference>
<evidence type="ECO:0000256" key="8">
    <source>
        <dbReference type="ARBA" id="ARBA00023136"/>
    </source>
</evidence>
<evidence type="ECO:0000256" key="6">
    <source>
        <dbReference type="ARBA" id="ARBA00023053"/>
    </source>
</evidence>
<evidence type="ECO:0000256" key="7">
    <source>
        <dbReference type="ARBA" id="ARBA00023065"/>
    </source>
</evidence>
<protein>
    <submittedName>
        <fullName evidence="13">Uncharacterized protein</fullName>
    </submittedName>
</protein>
<dbReference type="GO" id="GO:0015280">
    <property type="term" value="F:ligand-gated sodium channel activity"/>
    <property type="evidence" value="ECO:0007669"/>
    <property type="project" value="TreeGrafter"/>
</dbReference>
<dbReference type="PANTHER" id="PTHR11690:SF248">
    <property type="entry name" value="PICKPOCKET 17, ISOFORM A"/>
    <property type="match status" value="1"/>
</dbReference>
<dbReference type="PANTHER" id="PTHR11690">
    <property type="entry name" value="AMILORIDE-SENSITIVE SODIUM CHANNEL-RELATED"/>
    <property type="match status" value="1"/>
</dbReference>
<dbReference type="EMBL" id="MU825881">
    <property type="protein sequence ID" value="KAJ7385334.1"/>
    <property type="molecule type" value="Genomic_DNA"/>
</dbReference>
<organism evidence="13 14">
    <name type="scientific">Desmophyllum pertusum</name>
    <dbReference type="NCBI Taxonomy" id="174260"/>
    <lineage>
        <taxon>Eukaryota</taxon>
        <taxon>Metazoa</taxon>
        <taxon>Cnidaria</taxon>
        <taxon>Anthozoa</taxon>
        <taxon>Hexacorallia</taxon>
        <taxon>Scleractinia</taxon>
        <taxon>Caryophylliina</taxon>
        <taxon>Caryophylliidae</taxon>
        <taxon>Desmophyllum</taxon>
    </lineage>
</organism>
<keyword evidence="6" id="KW-0915">Sodium</keyword>
<evidence type="ECO:0000256" key="10">
    <source>
        <dbReference type="ARBA" id="ARBA00023303"/>
    </source>
</evidence>
<comment type="similarity">
    <text evidence="11">Belongs to the amiloride-sensitive sodium channel (TC 1.A.6) family.</text>
</comment>
<evidence type="ECO:0000313" key="14">
    <source>
        <dbReference type="Proteomes" id="UP001163046"/>
    </source>
</evidence>
<reference evidence="13" key="1">
    <citation type="submission" date="2023-01" db="EMBL/GenBank/DDBJ databases">
        <title>Genome assembly of the deep-sea coral Lophelia pertusa.</title>
        <authorList>
            <person name="Herrera S."/>
            <person name="Cordes E."/>
        </authorList>
    </citation>
    <scope>NUCLEOTIDE SEQUENCE</scope>
    <source>
        <strain evidence="13">USNM1676648</strain>
        <tissue evidence="13">Polyp</tissue>
    </source>
</reference>
<proteinExistence type="inferred from homology"/>
<evidence type="ECO:0000256" key="2">
    <source>
        <dbReference type="ARBA" id="ARBA00022448"/>
    </source>
</evidence>
<name>A0A9X0D598_9CNID</name>
<evidence type="ECO:0000256" key="12">
    <source>
        <dbReference type="SAM" id="MobiDB-lite"/>
    </source>
</evidence>
<keyword evidence="3 11" id="KW-0894">Sodium channel</keyword>
<evidence type="ECO:0000256" key="5">
    <source>
        <dbReference type="ARBA" id="ARBA00022989"/>
    </source>
</evidence>
<evidence type="ECO:0000256" key="4">
    <source>
        <dbReference type="ARBA" id="ARBA00022692"/>
    </source>
</evidence>
<keyword evidence="14" id="KW-1185">Reference proteome</keyword>
<evidence type="ECO:0000256" key="1">
    <source>
        <dbReference type="ARBA" id="ARBA00004141"/>
    </source>
</evidence>
<keyword evidence="5" id="KW-1133">Transmembrane helix</keyword>
<dbReference type="AlphaFoldDB" id="A0A9X0D598"/>
<dbReference type="Gene3D" id="1.10.287.770">
    <property type="entry name" value="YojJ-like"/>
    <property type="match status" value="1"/>
</dbReference>
<keyword evidence="8" id="KW-0472">Membrane</keyword>
<feature type="region of interest" description="Disordered" evidence="12">
    <location>
        <begin position="337"/>
        <end position="359"/>
    </location>
</feature>
<comment type="caution">
    <text evidence="13">The sequence shown here is derived from an EMBL/GenBank/DDBJ whole genome shotgun (WGS) entry which is preliminary data.</text>
</comment>
<keyword evidence="9 11" id="KW-0739">Sodium transport</keyword>
<sequence>MSSYKYAFIASLDDSVKQSVGHQVDDFILQCIWKGEVCGPENFTLLYNFVYGNCYVFAGENMTQNVSVPGNENGLSLILNIEADEYLGDFSESYGAVIDITSSKVKYFPEENGYLVAPGQITNIGFSQRVVTRLDFPYEGKYCGWPANTPDDLPYHSDRYSQMACRKACTAQHQLRECGCVEIAYQVKPNCDPLNLTQGRCIKVVNDRLRLSNLTCNCNEDCRQYEYPATTSSAIWPTEAYLVLLRHMLGNKASNVTNNHAEARRNLARVDIYYKSMTVEIIAQEQRYKPEDLLSSIGGSLGLFTGISILTLLEFCKLLFDLTRFFCKKKFKNDSTVQAQGMMHDENEKEPRKPDLTAR</sequence>